<feature type="DNA-binding region" description="H-T-H motif" evidence="2">
    <location>
        <begin position="34"/>
        <end position="53"/>
    </location>
</feature>
<dbReference type="InterPro" id="IPR009057">
    <property type="entry name" value="Homeodomain-like_sf"/>
</dbReference>
<dbReference type="InterPro" id="IPR036271">
    <property type="entry name" value="Tet_transcr_reg_TetR-rel_C_sf"/>
</dbReference>
<dbReference type="SUPFAM" id="SSF46689">
    <property type="entry name" value="Homeodomain-like"/>
    <property type="match status" value="1"/>
</dbReference>
<dbReference type="PANTHER" id="PTHR43479:SF11">
    <property type="entry name" value="ACREF_ENVCD OPERON REPRESSOR-RELATED"/>
    <property type="match status" value="1"/>
</dbReference>
<comment type="caution">
    <text evidence="4">The sequence shown here is derived from an EMBL/GenBank/DDBJ whole genome shotgun (WGS) entry which is preliminary data.</text>
</comment>
<evidence type="ECO:0000313" key="4">
    <source>
        <dbReference type="EMBL" id="EMB34127.1"/>
    </source>
</evidence>
<name>A0A0E2E727_TREDN</name>
<dbReference type="EMBL" id="AGDV01000009">
    <property type="protein sequence ID" value="EMB34127.1"/>
    <property type="molecule type" value="Genomic_DNA"/>
</dbReference>
<proteinExistence type="predicted"/>
<dbReference type="SUPFAM" id="SSF48498">
    <property type="entry name" value="Tetracyclin repressor-like, C-terminal domain"/>
    <property type="match status" value="1"/>
</dbReference>
<reference evidence="4" key="1">
    <citation type="submission" date="2012-01" db="EMBL/GenBank/DDBJ databases">
        <title>The Genome Sequence of Treponema denticola H-22.</title>
        <authorList>
            <consortium name="The Broad Institute Genome Sequencing Platform"/>
            <person name="Earl A."/>
            <person name="Ward D."/>
            <person name="Feldgarden M."/>
            <person name="Gevers D."/>
            <person name="Blanton J.M."/>
            <person name="Fenno C.J."/>
            <person name="Baranova O.V."/>
            <person name="Mathney J."/>
            <person name="Dewhirst F.E."/>
            <person name="Izard J."/>
            <person name="Young S.K."/>
            <person name="Zeng Q."/>
            <person name="Gargeya S."/>
            <person name="Fitzgerald M."/>
            <person name="Haas B."/>
            <person name="Abouelleil A."/>
            <person name="Alvarado L."/>
            <person name="Arachchi H.M."/>
            <person name="Berlin A."/>
            <person name="Chapman S.B."/>
            <person name="Gearin G."/>
            <person name="Goldberg J."/>
            <person name="Griggs A."/>
            <person name="Gujja S."/>
            <person name="Hansen M."/>
            <person name="Heiman D."/>
            <person name="Howarth C."/>
            <person name="Larimer J."/>
            <person name="Lui A."/>
            <person name="MacDonald P.J.P."/>
            <person name="McCowen C."/>
            <person name="Montmayeur A."/>
            <person name="Murphy C."/>
            <person name="Neiman D."/>
            <person name="Pearson M."/>
            <person name="Priest M."/>
            <person name="Roberts A."/>
            <person name="Saif S."/>
            <person name="Shea T."/>
            <person name="Sisk P."/>
            <person name="Stolte C."/>
            <person name="Sykes S."/>
            <person name="Wortman J."/>
            <person name="Nusbaum C."/>
            <person name="Birren B."/>
        </authorList>
    </citation>
    <scope>NUCLEOTIDE SEQUENCE [LARGE SCALE GENOMIC DNA]</scope>
    <source>
        <strain evidence="4">H-22</strain>
    </source>
</reference>
<organism evidence="4">
    <name type="scientific">Treponema denticola H-22</name>
    <dbReference type="NCBI Taxonomy" id="999432"/>
    <lineage>
        <taxon>Bacteria</taxon>
        <taxon>Pseudomonadati</taxon>
        <taxon>Spirochaetota</taxon>
        <taxon>Spirochaetia</taxon>
        <taxon>Spirochaetales</taxon>
        <taxon>Treponemataceae</taxon>
        <taxon>Treponema</taxon>
    </lineage>
</organism>
<evidence type="ECO:0000256" key="2">
    <source>
        <dbReference type="PROSITE-ProRule" id="PRU00335"/>
    </source>
</evidence>
<dbReference type="Pfam" id="PF00440">
    <property type="entry name" value="TetR_N"/>
    <property type="match status" value="1"/>
</dbReference>
<dbReference type="RefSeq" id="WP_002674523.1">
    <property type="nucleotide sequence ID" value="NZ_CM001795.1"/>
</dbReference>
<dbReference type="InterPro" id="IPR050624">
    <property type="entry name" value="HTH-type_Tx_Regulator"/>
</dbReference>
<dbReference type="InterPro" id="IPR001647">
    <property type="entry name" value="HTH_TetR"/>
</dbReference>
<dbReference type="Gene3D" id="1.10.357.10">
    <property type="entry name" value="Tetracycline Repressor, domain 2"/>
    <property type="match status" value="1"/>
</dbReference>
<dbReference type="GO" id="GO:0003677">
    <property type="term" value="F:DNA binding"/>
    <property type="evidence" value="ECO:0007669"/>
    <property type="project" value="UniProtKB-UniRule"/>
</dbReference>
<evidence type="ECO:0000259" key="3">
    <source>
        <dbReference type="PROSITE" id="PS50977"/>
    </source>
</evidence>
<dbReference type="PATRIC" id="fig|999432.5.peg.910"/>
<dbReference type="AlphaFoldDB" id="A0A0E2E727"/>
<dbReference type="PROSITE" id="PS50977">
    <property type="entry name" value="HTH_TETR_2"/>
    <property type="match status" value="1"/>
</dbReference>
<sequence length="212" mass="25567">MITKNFEKISDEKKKQIITKGIEIFSKFSFVEARTDLIAHEAGISKGLLFYYFGSKKNFYLYLFDYTIDLLTQDSEYKEIHDNFYEIIFDMMDMKYNFITKYPDEIRFLNMVSKETHREVSKEVRDIFSVYHKKSKEKSSKIILNAVEKLRLRQDIDTQKIIESLSLYIDAIVMKYLRLYHDKPMELFDNFDEFKEDVKEYLDLMIYGIVIK</sequence>
<dbReference type="HOGENOM" id="CLU_069356_45_0_12"/>
<protein>
    <recommendedName>
        <fullName evidence="3">HTH tetR-type domain-containing protein</fullName>
    </recommendedName>
</protein>
<gene>
    <name evidence="4" type="ORF">HMPREF9726_00876</name>
</gene>
<dbReference type="PANTHER" id="PTHR43479">
    <property type="entry name" value="ACREF/ENVCD OPERON REPRESSOR-RELATED"/>
    <property type="match status" value="1"/>
</dbReference>
<accession>A0A0E2E727</accession>
<feature type="domain" description="HTH tetR-type" evidence="3">
    <location>
        <begin position="11"/>
        <end position="71"/>
    </location>
</feature>
<evidence type="ECO:0000256" key="1">
    <source>
        <dbReference type="ARBA" id="ARBA00023125"/>
    </source>
</evidence>
<dbReference type="PRINTS" id="PR00455">
    <property type="entry name" value="HTHTETR"/>
</dbReference>
<dbReference type="Gene3D" id="1.10.10.60">
    <property type="entry name" value="Homeodomain-like"/>
    <property type="match status" value="1"/>
</dbReference>
<dbReference type="Proteomes" id="UP000011705">
    <property type="component" value="Chromosome"/>
</dbReference>
<keyword evidence="1 2" id="KW-0238">DNA-binding</keyword>